<dbReference type="RefSeq" id="WP_131259219.1">
    <property type="nucleotide sequence ID" value="NZ_JBHSUS010000001.1"/>
</dbReference>
<sequence length="131" mass="14964">MIEAFKHMPLLLKLITGHAAICILFLLKATIPGFMGDFSYRGQVMGYQEIWGNDLGVWLILIGAFFPIAGLLLVLRWKYSRQYYSLVLLCVFIIPTTSKGDFVYLPLALFVPSLIIAYLFKSKKVREYYGT</sequence>
<evidence type="ECO:0008006" key="4">
    <source>
        <dbReference type="Google" id="ProtNLM"/>
    </source>
</evidence>
<organism evidence="2 3">
    <name type="scientific">Pseudobowmanella zhangzhouensis</name>
    <dbReference type="NCBI Taxonomy" id="1537679"/>
    <lineage>
        <taxon>Bacteria</taxon>
        <taxon>Pseudomonadati</taxon>
        <taxon>Pseudomonadota</taxon>
        <taxon>Gammaproteobacteria</taxon>
        <taxon>Alteromonadales</taxon>
        <taxon>Alteromonadaceae</taxon>
    </lineage>
</organism>
<feature type="transmembrane region" description="Helical" evidence="1">
    <location>
        <begin position="55"/>
        <end position="75"/>
    </location>
</feature>
<keyword evidence="1" id="KW-1133">Transmembrane helix</keyword>
<keyword evidence="1" id="KW-0812">Transmembrane</keyword>
<feature type="transmembrane region" description="Helical" evidence="1">
    <location>
        <begin position="103"/>
        <end position="120"/>
    </location>
</feature>
<dbReference type="EMBL" id="JBHSUS010000001">
    <property type="protein sequence ID" value="MFC6439120.1"/>
    <property type="molecule type" value="Genomic_DNA"/>
</dbReference>
<name>A0ABW1XIS3_9ALTE</name>
<evidence type="ECO:0000313" key="3">
    <source>
        <dbReference type="Proteomes" id="UP001596364"/>
    </source>
</evidence>
<evidence type="ECO:0000313" key="2">
    <source>
        <dbReference type="EMBL" id="MFC6439120.1"/>
    </source>
</evidence>
<feature type="transmembrane region" description="Helical" evidence="1">
    <location>
        <begin position="82"/>
        <end position="97"/>
    </location>
</feature>
<reference evidence="3" key="1">
    <citation type="journal article" date="2019" name="Int. J. Syst. Evol. Microbiol.">
        <title>The Global Catalogue of Microorganisms (GCM) 10K type strain sequencing project: providing services to taxonomists for standard genome sequencing and annotation.</title>
        <authorList>
            <consortium name="The Broad Institute Genomics Platform"/>
            <consortium name="The Broad Institute Genome Sequencing Center for Infectious Disease"/>
            <person name="Wu L."/>
            <person name="Ma J."/>
        </authorList>
    </citation>
    <scope>NUCLEOTIDE SEQUENCE [LARGE SCALE GENOMIC DNA]</scope>
    <source>
        <strain evidence="3">CGMCC 1.16031</strain>
    </source>
</reference>
<evidence type="ECO:0000256" key="1">
    <source>
        <dbReference type="SAM" id="Phobius"/>
    </source>
</evidence>
<accession>A0ABW1XIS3</accession>
<proteinExistence type="predicted"/>
<dbReference type="Proteomes" id="UP001596364">
    <property type="component" value="Unassembled WGS sequence"/>
</dbReference>
<comment type="caution">
    <text evidence="2">The sequence shown here is derived from an EMBL/GenBank/DDBJ whole genome shotgun (WGS) entry which is preliminary data.</text>
</comment>
<keyword evidence="3" id="KW-1185">Reference proteome</keyword>
<protein>
    <recommendedName>
        <fullName evidence="4">DoxX-like family protein</fullName>
    </recommendedName>
</protein>
<gene>
    <name evidence="2" type="ORF">ACFP85_02990</name>
</gene>
<keyword evidence="1" id="KW-0472">Membrane</keyword>
<feature type="transmembrane region" description="Helical" evidence="1">
    <location>
        <begin position="12"/>
        <end position="35"/>
    </location>
</feature>